<dbReference type="EMBL" id="JAENGY010000141">
    <property type="protein sequence ID" value="KAG6972165.1"/>
    <property type="molecule type" value="Genomic_DNA"/>
</dbReference>
<evidence type="ECO:0000256" key="1">
    <source>
        <dbReference type="SAM" id="MobiDB-lite"/>
    </source>
</evidence>
<reference evidence="2" key="1">
    <citation type="submission" date="2021-01" db="EMBL/GenBank/DDBJ databases">
        <title>Phytophthora aleatoria, a newly-described species from Pinus radiata is distinct from Phytophthora cactorum isolates based on comparative genomics.</title>
        <authorList>
            <person name="Mcdougal R."/>
            <person name="Panda P."/>
            <person name="Williams N."/>
            <person name="Studholme D.J."/>
        </authorList>
    </citation>
    <scope>NUCLEOTIDE SEQUENCE</scope>
    <source>
        <strain evidence="2">NZFS 4037</strain>
    </source>
</reference>
<dbReference type="AlphaFoldDB" id="A0A8J5J176"/>
<evidence type="ECO:0000313" key="3">
    <source>
        <dbReference type="Proteomes" id="UP000709295"/>
    </source>
</evidence>
<feature type="compositionally biased region" description="Basic and acidic residues" evidence="1">
    <location>
        <begin position="1"/>
        <end position="13"/>
    </location>
</feature>
<dbReference type="Proteomes" id="UP000709295">
    <property type="component" value="Unassembled WGS sequence"/>
</dbReference>
<accession>A0A8J5J176</accession>
<organism evidence="2 3">
    <name type="scientific">Phytophthora aleatoria</name>
    <dbReference type="NCBI Taxonomy" id="2496075"/>
    <lineage>
        <taxon>Eukaryota</taxon>
        <taxon>Sar</taxon>
        <taxon>Stramenopiles</taxon>
        <taxon>Oomycota</taxon>
        <taxon>Peronosporomycetes</taxon>
        <taxon>Peronosporales</taxon>
        <taxon>Peronosporaceae</taxon>
        <taxon>Phytophthora</taxon>
    </lineage>
</organism>
<comment type="caution">
    <text evidence="2">The sequence shown here is derived from an EMBL/GenBank/DDBJ whole genome shotgun (WGS) entry which is preliminary data.</text>
</comment>
<feature type="region of interest" description="Disordered" evidence="1">
    <location>
        <begin position="1"/>
        <end position="20"/>
    </location>
</feature>
<name>A0A8J5J176_9STRA</name>
<gene>
    <name evidence="2" type="ORF">JG688_00004103</name>
</gene>
<keyword evidence="3" id="KW-1185">Reference proteome</keyword>
<evidence type="ECO:0000313" key="2">
    <source>
        <dbReference type="EMBL" id="KAG6972165.1"/>
    </source>
</evidence>
<protein>
    <submittedName>
        <fullName evidence="2">Uncharacterized protein</fullName>
    </submittedName>
</protein>
<sequence>MRSYTAEKRDGSKKSVHARKIVESQDPMCEHLCVKGSTILEEQAVQTGIPTCESMASSTMKSIEDAGLLQHSYS</sequence>
<proteinExistence type="predicted"/>